<keyword evidence="14 17" id="KW-0570">Pentose shunt</keyword>
<evidence type="ECO:0000256" key="13">
    <source>
        <dbReference type="ARBA" id="ARBA00023064"/>
    </source>
</evidence>
<dbReference type="InterPro" id="IPR027417">
    <property type="entry name" value="P-loop_NTPase"/>
</dbReference>
<keyword evidence="12 17" id="KW-0560">Oxidoreductase</keyword>
<comment type="subunit">
    <text evidence="6">Homodimer.</text>
</comment>
<dbReference type="SUPFAM" id="SSF52540">
    <property type="entry name" value="P-loop containing nucleoside triphosphate hydrolases"/>
    <property type="match status" value="1"/>
</dbReference>
<evidence type="ECO:0000256" key="5">
    <source>
        <dbReference type="ARBA" id="ARBA00008420"/>
    </source>
</evidence>
<dbReference type="InterPro" id="IPR006183">
    <property type="entry name" value="Pgluconate_DH"/>
</dbReference>
<dbReference type="NCBIfam" id="NF006765">
    <property type="entry name" value="PRK09287.1"/>
    <property type="match status" value="1"/>
</dbReference>
<dbReference type="SUPFAM" id="SSF51735">
    <property type="entry name" value="NAD(P)-binding Rossmann-fold domains"/>
    <property type="match status" value="1"/>
</dbReference>
<dbReference type="Gene3D" id="1.10.1040.10">
    <property type="entry name" value="N-(1-d-carboxylethyl)-l-norvaline Dehydrogenase, domain 2"/>
    <property type="match status" value="1"/>
</dbReference>
<evidence type="ECO:0000256" key="3">
    <source>
        <dbReference type="ARBA" id="ARBA00004874"/>
    </source>
</evidence>
<dbReference type="Gene3D" id="1.20.5.320">
    <property type="entry name" value="6-Phosphogluconate Dehydrogenase, domain 3"/>
    <property type="match status" value="1"/>
</dbReference>
<comment type="pathway">
    <text evidence="2">Carbohydrate acid metabolism.</text>
</comment>
<dbReference type="InterPro" id="IPR006115">
    <property type="entry name" value="6PGDH_NADP-bd"/>
</dbReference>
<dbReference type="Gene3D" id="3.40.50.300">
    <property type="entry name" value="P-loop containing nucleotide triphosphate hydrolases"/>
    <property type="match status" value="1"/>
</dbReference>
<keyword evidence="17" id="KW-0521">NADP</keyword>
<dbReference type="Pfam" id="PF01202">
    <property type="entry name" value="SKI"/>
    <property type="match status" value="1"/>
</dbReference>
<gene>
    <name evidence="19" type="primary">gndA</name>
    <name evidence="19" type="ORF">ACFPFU_19820</name>
</gene>
<dbReference type="RefSeq" id="WP_377067348.1">
    <property type="nucleotide sequence ID" value="NZ_JBHSJJ010000014.1"/>
</dbReference>
<comment type="pathway">
    <text evidence="3 17">Carbohydrate degradation; pentose phosphate pathway; D-ribulose 5-phosphate from D-glucose 6-phosphate (oxidative stage): step 3/3.</text>
</comment>
<dbReference type="InterPro" id="IPR013328">
    <property type="entry name" value="6PGD_dom2"/>
</dbReference>
<evidence type="ECO:0000256" key="12">
    <source>
        <dbReference type="ARBA" id="ARBA00023002"/>
    </source>
</evidence>
<dbReference type="NCBIfam" id="TIGR00873">
    <property type="entry name" value="gnd"/>
    <property type="match status" value="1"/>
</dbReference>
<keyword evidence="20" id="KW-1185">Reference proteome</keyword>
<dbReference type="InterPro" id="IPR006184">
    <property type="entry name" value="6PGdom_BS"/>
</dbReference>
<name>A0ABV9T5C3_9BACT</name>
<dbReference type="NCBIfam" id="TIGR01313">
    <property type="entry name" value="therm_gnt_kin"/>
    <property type="match status" value="1"/>
</dbReference>
<dbReference type="EMBL" id="JBHSJJ010000014">
    <property type="protein sequence ID" value="MFC4873963.1"/>
    <property type="molecule type" value="Genomic_DNA"/>
</dbReference>
<evidence type="ECO:0000313" key="20">
    <source>
        <dbReference type="Proteomes" id="UP001595818"/>
    </source>
</evidence>
<comment type="catalytic activity">
    <reaction evidence="15">
        <text>D-gluconate + ATP = 6-phospho-D-gluconate + ADP + H(+)</text>
        <dbReference type="Rhea" id="RHEA:19433"/>
        <dbReference type="ChEBI" id="CHEBI:15378"/>
        <dbReference type="ChEBI" id="CHEBI:18391"/>
        <dbReference type="ChEBI" id="CHEBI:30616"/>
        <dbReference type="ChEBI" id="CHEBI:58759"/>
        <dbReference type="ChEBI" id="CHEBI:456216"/>
        <dbReference type="EC" id="2.7.1.12"/>
    </reaction>
</comment>
<proteinExistence type="inferred from homology"/>
<keyword evidence="11" id="KW-0067">ATP-binding</keyword>
<sequence>MIIIVFGVTGSGKSTVGELLARRMKMPFFDGDNFHPEANKNKMNKGIPLTDEDRIPWLENIADNIIKWDKSEGAVVACSALNEKYRKILQVVPDIQWVLLDGGKSLIAERLNSRVGHFMNPALLNSQFDTLDIPNYGIRVSIRSSPESIVNFIFEQINSLETKSEFGIIGMGVMGKSLALNLADKNVQLSIYNRHVEGSEEGIAQRVLEDNPSYVNIRAFDNFNKFIHSLSSPRKIMLMIPAGNAVDMQIEQLLPFLEPGDVLIDGGNSFYKDTNVRHRQLESNGIHYVGAGVSGGEEGARRGPSIMPGGTKEGYALVASYFEKMAARDKNGRPCTAYVGPEGSGHFIKMVHNSIEYGEMQAITEVYYLLRYYLDLDPKEIASIFESWQQTDLGSYLLDITTDILGKYEGEELLLDKILDQAAQKGTGGWSVNTALEYGVPYGVLTEAVMARNLSAKKPFRLIASGLYNPERLTGLEDKNKFIDRLQAAYQACRIINHDVGFALMLEVSEKNGWGLDFSEIARIWTNGCIIRSVMMEELADIFKENSRLLFHHEAVTALKSYQQDLSYVVGQALQHGFSVPVLSNAINYFLGAITASSPANLIQAQRDYFGAHTYQRMDADPSTYFHTRWSE</sequence>
<dbReference type="EC" id="1.1.1.44" evidence="17"/>
<evidence type="ECO:0000256" key="6">
    <source>
        <dbReference type="ARBA" id="ARBA00011738"/>
    </source>
</evidence>
<evidence type="ECO:0000256" key="8">
    <source>
        <dbReference type="ARBA" id="ARBA00022679"/>
    </source>
</evidence>
<keyword evidence="10" id="KW-0418">Kinase</keyword>
<dbReference type="Pfam" id="PF03446">
    <property type="entry name" value="NAD_binding_2"/>
    <property type="match status" value="1"/>
</dbReference>
<dbReference type="InterPro" id="IPR006001">
    <property type="entry name" value="Therm_gnt_kin"/>
</dbReference>
<keyword evidence="13 17" id="KW-0311">Gluconate utilization</keyword>
<dbReference type="InterPro" id="IPR006114">
    <property type="entry name" value="6PGDH_C"/>
</dbReference>
<comment type="function">
    <text evidence="1">Catalyzes the oxidative decarboxylation of 6-phosphogluconate to ribulose 5-phosphate and CO(2), with concomitant reduction of NADP to NADPH.</text>
</comment>
<dbReference type="Proteomes" id="UP001595818">
    <property type="component" value="Unassembled WGS sequence"/>
</dbReference>
<evidence type="ECO:0000313" key="19">
    <source>
        <dbReference type="EMBL" id="MFC4873963.1"/>
    </source>
</evidence>
<dbReference type="SUPFAM" id="SSF48179">
    <property type="entry name" value="6-phosphogluconate dehydrogenase C-terminal domain-like"/>
    <property type="match status" value="1"/>
</dbReference>
<accession>A0ABV9T5C3</accession>
<comment type="similarity">
    <text evidence="4 17">Belongs to the 6-phosphogluconate dehydrogenase family.</text>
</comment>
<dbReference type="PROSITE" id="PS00461">
    <property type="entry name" value="6PGD"/>
    <property type="match status" value="1"/>
</dbReference>
<dbReference type="PRINTS" id="PR00076">
    <property type="entry name" value="6PGDHDRGNASE"/>
</dbReference>
<evidence type="ECO:0000259" key="18">
    <source>
        <dbReference type="SMART" id="SM01350"/>
    </source>
</evidence>
<dbReference type="InterPro" id="IPR008927">
    <property type="entry name" value="6-PGluconate_DH-like_C_sf"/>
</dbReference>
<evidence type="ECO:0000256" key="16">
    <source>
        <dbReference type="ARBA" id="ARBA00048640"/>
    </source>
</evidence>
<comment type="caution">
    <text evidence="19">The sequence shown here is derived from an EMBL/GenBank/DDBJ whole genome shotgun (WGS) entry which is preliminary data.</text>
</comment>
<evidence type="ECO:0000256" key="7">
    <source>
        <dbReference type="ARBA" id="ARBA00018193"/>
    </source>
</evidence>
<protein>
    <recommendedName>
        <fullName evidence="7 17">6-phosphogluconate dehydrogenase, decarboxylating</fullName>
        <ecNumber evidence="17">1.1.1.44</ecNumber>
    </recommendedName>
</protein>
<evidence type="ECO:0000256" key="14">
    <source>
        <dbReference type="ARBA" id="ARBA00023126"/>
    </source>
</evidence>
<evidence type="ECO:0000256" key="1">
    <source>
        <dbReference type="ARBA" id="ARBA00002526"/>
    </source>
</evidence>
<dbReference type="SMART" id="SM01350">
    <property type="entry name" value="6PGD"/>
    <property type="match status" value="1"/>
</dbReference>
<evidence type="ECO:0000256" key="15">
    <source>
        <dbReference type="ARBA" id="ARBA00048090"/>
    </source>
</evidence>
<evidence type="ECO:0000256" key="11">
    <source>
        <dbReference type="ARBA" id="ARBA00022840"/>
    </source>
</evidence>
<dbReference type="Pfam" id="PF00393">
    <property type="entry name" value="6PGD"/>
    <property type="match status" value="1"/>
</dbReference>
<feature type="domain" description="6-phosphogluconate dehydrogenase C-terminal" evidence="18">
    <location>
        <begin position="345"/>
        <end position="631"/>
    </location>
</feature>
<evidence type="ECO:0000256" key="4">
    <source>
        <dbReference type="ARBA" id="ARBA00008419"/>
    </source>
</evidence>
<dbReference type="CDD" id="cd02021">
    <property type="entry name" value="GntK"/>
    <property type="match status" value="1"/>
</dbReference>
<keyword evidence="9" id="KW-0547">Nucleotide-binding</keyword>
<dbReference type="PANTHER" id="PTHR11811">
    <property type="entry name" value="6-PHOSPHOGLUCONATE DEHYDROGENASE"/>
    <property type="match status" value="1"/>
</dbReference>
<evidence type="ECO:0000256" key="17">
    <source>
        <dbReference type="RuleBase" id="RU000485"/>
    </source>
</evidence>
<evidence type="ECO:0000256" key="9">
    <source>
        <dbReference type="ARBA" id="ARBA00022741"/>
    </source>
</evidence>
<organism evidence="19 20">
    <name type="scientific">Negadavirga shengliensis</name>
    <dbReference type="NCBI Taxonomy" id="1389218"/>
    <lineage>
        <taxon>Bacteria</taxon>
        <taxon>Pseudomonadati</taxon>
        <taxon>Bacteroidota</taxon>
        <taxon>Cytophagia</taxon>
        <taxon>Cytophagales</taxon>
        <taxon>Cyclobacteriaceae</taxon>
        <taxon>Negadavirga</taxon>
    </lineage>
</organism>
<evidence type="ECO:0000256" key="10">
    <source>
        <dbReference type="ARBA" id="ARBA00022777"/>
    </source>
</evidence>
<dbReference type="InterPro" id="IPR036291">
    <property type="entry name" value="NAD(P)-bd_dom_sf"/>
</dbReference>
<reference evidence="20" key="1">
    <citation type="journal article" date="2019" name="Int. J. Syst. Evol. Microbiol.">
        <title>The Global Catalogue of Microorganisms (GCM) 10K type strain sequencing project: providing services to taxonomists for standard genome sequencing and annotation.</title>
        <authorList>
            <consortium name="The Broad Institute Genomics Platform"/>
            <consortium name="The Broad Institute Genome Sequencing Center for Infectious Disease"/>
            <person name="Wu L."/>
            <person name="Ma J."/>
        </authorList>
    </citation>
    <scope>NUCLEOTIDE SEQUENCE [LARGE SCALE GENOMIC DNA]</scope>
    <source>
        <strain evidence="20">CGMCC 4.7466</strain>
    </source>
</reference>
<dbReference type="InterPro" id="IPR031322">
    <property type="entry name" value="Shikimate/glucono_kinase"/>
</dbReference>
<dbReference type="GO" id="GO:0004616">
    <property type="term" value="F:phosphogluconate dehydrogenase (decarboxylating) activity"/>
    <property type="evidence" value="ECO:0007669"/>
    <property type="project" value="UniProtKB-EC"/>
</dbReference>
<dbReference type="Gene3D" id="3.40.50.720">
    <property type="entry name" value="NAD(P)-binding Rossmann-like Domain"/>
    <property type="match status" value="1"/>
</dbReference>
<dbReference type="InterPro" id="IPR006113">
    <property type="entry name" value="6PGDH_Gnd/GntZ"/>
</dbReference>
<comment type="similarity">
    <text evidence="5">Belongs to the gluconokinase GntK/GntV family.</text>
</comment>
<evidence type="ECO:0000256" key="2">
    <source>
        <dbReference type="ARBA" id="ARBA00004761"/>
    </source>
</evidence>
<comment type="catalytic activity">
    <reaction evidence="16 17">
        <text>6-phospho-D-gluconate + NADP(+) = D-ribulose 5-phosphate + CO2 + NADPH</text>
        <dbReference type="Rhea" id="RHEA:10116"/>
        <dbReference type="ChEBI" id="CHEBI:16526"/>
        <dbReference type="ChEBI" id="CHEBI:57783"/>
        <dbReference type="ChEBI" id="CHEBI:58121"/>
        <dbReference type="ChEBI" id="CHEBI:58349"/>
        <dbReference type="ChEBI" id="CHEBI:58759"/>
        <dbReference type="EC" id="1.1.1.44"/>
    </reaction>
</comment>
<keyword evidence="8" id="KW-0808">Transferase</keyword>